<feature type="domain" description="HTH lysR-type" evidence="6">
    <location>
        <begin position="1"/>
        <end position="58"/>
    </location>
</feature>
<dbReference type="SUPFAM" id="SSF46785">
    <property type="entry name" value="Winged helix' DNA-binding domain"/>
    <property type="match status" value="1"/>
</dbReference>
<keyword evidence="3" id="KW-0238">DNA-binding</keyword>
<proteinExistence type="inferred from homology"/>
<feature type="region of interest" description="Disordered" evidence="5">
    <location>
        <begin position="410"/>
        <end position="434"/>
    </location>
</feature>
<evidence type="ECO:0000313" key="7">
    <source>
        <dbReference type="EMBL" id="MFC0406798.1"/>
    </source>
</evidence>
<dbReference type="RefSeq" id="WP_377042482.1">
    <property type="nucleotide sequence ID" value="NZ_JBHLUN010000001.1"/>
</dbReference>
<gene>
    <name evidence="7" type="ORF">ACFFGY_00970</name>
</gene>
<evidence type="ECO:0000313" key="8">
    <source>
        <dbReference type="Proteomes" id="UP001589865"/>
    </source>
</evidence>
<dbReference type="PANTHER" id="PTHR30126:SF2">
    <property type="entry name" value="HTH-TYPE TRANSCRIPTIONAL REGULATOR YJIE"/>
    <property type="match status" value="1"/>
</dbReference>
<protein>
    <submittedName>
        <fullName evidence="7">LysR family transcriptional regulator</fullName>
    </submittedName>
</protein>
<dbReference type="InterPro" id="IPR005119">
    <property type="entry name" value="LysR_subst-bd"/>
</dbReference>
<keyword evidence="2" id="KW-0805">Transcription regulation</keyword>
<dbReference type="PRINTS" id="PR00039">
    <property type="entry name" value="HTHLYSR"/>
</dbReference>
<evidence type="ECO:0000256" key="5">
    <source>
        <dbReference type="SAM" id="MobiDB-lite"/>
    </source>
</evidence>
<comment type="similarity">
    <text evidence="1">Belongs to the LysR transcriptional regulatory family.</text>
</comment>
<accession>A0ABV6JQC3</accession>
<dbReference type="InterPro" id="IPR036390">
    <property type="entry name" value="WH_DNA-bd_sf"/>
</dbReference>
<dbReference type="Pfam" id="PF00126">
    <property type="entry name" value="HTH_1"/>
    <property type="match status" value="1"/>
</dbReference>
<reference evidence="7 8" key="1">
    <citation type="submission" date="2024-09" db="EMBL/GenBank/DDBJ databases">
        <authorList>
            <person name="Sun Q."/>
            <person name="Mori K."/>
        </authorList>
    </citation>
    <scope>NUCLEOTIDE SEQUENCE [LARGE SCALE GENOMIC DNA]</scope>
    <source>
        <strain evidence="7 8">TBRC 5777</strain>
    </source>
</reference>
<evidence type="ECO:0000256" key="4">
    <source>
        <dbReference type="ARBA" id="ARBA00023163"/>
    </source>
</evidence>
<dbReference type="Pfam" id="PF03466">
    <property type="entry name" value="LysR_substrate"/>
    <property type="match status" value="1"/>
</dbReference>
<feature type="compositionally biased region" description="Low complexity" evidence="5">
    <location>
        <begin position="410"/>
        <end position="419"/>
    </location>
</feature>
<dbReference type="Gene3D" id="3.40.190.290">
    <property type="match status" value="1"/>
</dbReference>
<name>A0ABV6JQC3_9PROT</name>
<dbReference type="InterPro" id="IPR000847">
    <property type="entry name" value="LysR_HTH_N"/>
</dbReference>
<dbReference type="PANTHER" id="PTHR30126">
    <property type="entry name" value="HTH-TYPE TRANSCRIPTIONAL REGULATOR"/>
    <property type="match status" value="1"/>
</dbReference>
<dbReference type="Gene3D" id="1.10.10.10">
    <property type="entry name" value="Winged helix-like DNA-binding domain superfamily/Winged helix DNA-binding domain"/>
    <property type="match status" value="1"/>
</dbReference>
<dbReference type="SUPFAM" id="SSF53850">
    <property type="entry name" value="Periplasmic binding protein-like II"/>
    <property type="match status" value="1"/>
</dbReference>
<keyword evidence="4" id="KW-0804">Transcription</keyword>
<dbReference type="EMBL" id="JBHLUN010000001">
    <property type="protein sequence ID" value="MFC0406798.1"/>
    <property type="molecule type" value="Genomic_DNA"/>
</dbReference>
<evidence type="ECO:0000256" key="3">
    <source>
        <dbReference type="ARBA" id="ARBA00023125"/>
    </source>
</evidence>
<dbReference type="InterPro" id="IPR036388">
    <property type="entry name" value="WH-like_DNA-bd_sf"/>
</dbReference>
<dbReference type="PROSITE" id="PS50931">
    <property type="entry name" value="HTH_LYSR"/>
    <property type="match status" value="1"/>
</dbReference>
<organism evidence="7 8">
    <name type="scientific">Roseomonas elaeocarpi</name>
    <dbReference type="NCBI Taxonomy" id="907779"/>
    <lineage>
        <taxon>Bacteria</taxon>
        <taxon>Pseudomonadati</taxon>
        <taxon>Pseudomonadota</taxon>
        <taxon>Alphaproteobacteria</taxon>
        <taxon>Acetobacterales</taxon>
        <taxon>Roseomonadaceae</taxon>
        <taxon>Roseomonas</taxon>
    </lineage>
</organism>
<keyword evidence="8" id="KW-1185">Reference proteome</keyword>
<evidence type="ECO:0000259" key="6">
    <source>
        <dbReference type="PROSITE" id="PS50931"/>
    </source>
</evidence>
<feature type="region of interest" description="Disordered" evidence="5">
    <location>
        <begin position="253"/>
        <end position="304"/>
    </location>
</feature>
<evidence type="ECO:0000256" key="2">
    <source>
        <dbReference type="ARBA" id="ARBA00023015"/>
    </source>
</evidence>
<sequence>MELDWLEDFRALAETRNFSRAAEARHVSQPAFSRRIRALEDWVGTALFHRHPAGAELTAAGAHFRPLAATILQDLARARRDTRAAGGTGAEALSIAATHALSFTFFPAWIRQHRALGAPAAPGPARPQAGAPASRPPAPLAAAGRHRPGAPGTRPAGTPPLPAAVNAGAGEMGLGGMDLGGMDPGEMGTGAINLVSDSLEACERLLLRGEVQFLLCHHHPAMPLPLEPGRFPSLVVGRDTLVPLCAPDARGRPAWPLRPRHPTPERAGMEPAGSPRDGAPRAEPRGTGVGRGAREAENGAGPTRLLGYSEASGLGRILRAAGHGTARNAGEVVFTSHLAATLMTMARQGHGLAWLPLTLAEEEIEAGRLLRAAPARHDIALEIRLFRDGDRRAPAAEQLWQALLRGGGAAAAAPAPGQGRRNGAGRAGRGVSRR</sequence>
<dbReference type="Proteomes" id="UP001589865">
    <property type="component" value="Unassembled WGS sequence"/>
</dbReference>
<feature type="region of interest" description="Disordered" evidence="5">
    <location>
        <begin position="118"/>
        <end position="169"/>
    </location>
</feature>
<evidence type="ECO:0000256" key="1">
    <source>
        <dbReference type="ARBA" id="ARBA00009437"/>
    </source>
</evidence>
<comment type="caution">
    <text evidence="7">The sequence shown here is derived from an EMBL/GenBank/DDBJ whole genome shotgun (WGS) entry which is preliminary data.</text>
</comment>